<keyword evidence="3" id="KW-1185">Reference proteome</keyword>
<sequence>MLLGTLAFGLLAASSAALAQAPKDGRIGYVLTKRVWAIHESERGEVECPQGFNTGPREEYAMLFPEDSGKTYTELETRLMREGLAFHTTDETPLPFFDAQGPTAYGLNLDGEVGPEDFTNPEGEEGVDNQMYRAMGCINAYRTDGVIWFFATDDMYRNAYNRWLIELTNVDDLSNDDDVTVTTYRGLDELTRDGTGTAFIAGATQQVDTRWGQRFIEQFKGKIVDGVLTTDPVESITIPWSQPGVSTGVYVVRDLQLRLDLTDKTADGLWAGYLDVNSFSHQLNTNWATHHQSYGQLSASSLHRAARRLADAYPDPETGKNTAISTAVHVSFVQAHIDHPDDDTRVAGLEAPR</sequence>
<feature type="signal peptide" evidence="1">
    <location>
        <begin position="1"/>
        <end position="19"/>
    </location>
</feature>
<dbReference type="AlphaFoldDB" id="A0A193LKB0"/>
<keyword evidence="1" id="KW-0732">Signal</keyword>
<organism evidence="2 3">
    <name type="scientific">Woeseia oceani</name>
    <dbReference type="NCBI Taxonomy" id="1548547"/>
    <lineage>
        <taxon>Bacteria</taxon>
        <taxon>Pseudomonadati</taxon>
        <taxon>Pseudomonadota</taxon>
        <taxon>Gammaproteobacteria</taxon>
        <taxon>Woeseiales</taxon>
        <taxon>Woeseiaceae</taxon>
        <taxon>Woeseia</taxon>
    </lineage>
</organism>
<reference evidence="2 3" key="1">
    <citation type="submission" date="2016-06" db="EMBL/GenBank/DDBJ databases">
        <title>Complete genome sequence of a deep-branching marine Gamma Proteobacterium Woeseia oceani type strain XK5.</title>
        <authorList>
            <person name="Mu D."/>
            <person name="Du Z."/>
        </authorList>
    </citation>
    <scope>NUCLEOTIDE SEQUENCE [LARGE SCALE GENOMIC DNA]</scope>
    <source>
        <strain evidence="2 3">XK5</strain>
    </source>
</reference>
<accession>A0A193LKB0</accession>
<protein>
    <submittedName>
        <fullName evidence="2">Uncharacterized protein</fullName>
    </submittedName>
</protein>
<dbReference type="EMBL" id="CP016268">
    <property type="protein sequence ID" value="ANO52876.1"/>
    <property type="molecule type" value="Genomic_DNA"/>
</dbReference>
<dbReference type="KEGG" id="woc:BA177_00230"/>
<evidence type="ECO:0000256" key="1">
    <source>
        <dbReference type="SAM" id="SignalP"/>
    </source>
</evidence>
<evidence type="ECO:0000313" key="3">
    <source>
        <dbReference type="Proteomes" id="UP000092695"/>
    </source>
</evidence>
<dbReference type="Proteomes" id="UP000092695">
    <property type="component" value="Chromosome"/>
</dbReference>
<gene>
    <name evidence="2" type="ORF">BA177_00230</name>
</gene>
<proteinExistence type="predicted"/>
<name>A0A193LKB0_9GAMM</name>
<evidence type="ECO:0000313" key="2">
    <source>
        <dbReference type="EMBL" id="ANO52876.1"/>
    </source>
</evidence>
<feature type="chain" id="PRO_5008260377" evidence="1">
    <location>
        <begin position="20"/>
        <end position="353"/>
    </location>
</feature>